<evidence type="ECO:0000313" key="2">
    <source>
        <dbReference type="Proteomes" id="UP001589605"/>
    </source>
</evidence>
<organism evidence="1 2">
    <name type="scientific">Formosa undariae</name>
    <dbReference type="NCBI Taxonomy" id="1325436"/>
    <lineage>
        <taxon>Bacteria</taxon>
        <taxon>Pseudomonadati</taxon>
        <taxon>Bacteroidota</taxon>
        <taxon>Flavobacteriia</taxon>
        <taxon>Flavobacteriales</taxon>
        <taxon>Flavobacteriaceae</taxon>
        <taxon>Formosa</taxon>
    </lineage>
</organism>
<comment type="caution">
    <text evidence="1">The sequence shown here is derived from an EMBL/GenBank/DDBJ whole genome shotgun (WGS) entry which is preliminary data.</text>
</comment>
<dbReference type="EMBL" id="JBHMEZ010000012">
    <property type="protein sequence ID" value="MFB9053988.1"/>
    <property type="molecule type" value="Genomic_DNA"/>
</dbReference>
<keyword evidence="1" id="KW-0378">Hydrolase</keyword>
<evidence type="ECO:0000313" key="1">
    <source>
        <dbReference type="EMBL" id="MFB9053988.1"/>
    </source>
</evidence>
<accession>A0ABV5F3G7</accession>
<dbReference type="GO" id="GO:0016787">
    <property type="term" value="F:hydrolase activity"/>
    <property type="evidence" value="ECO:0007669"/>
    <property type="project" value="UniProtKB-KW"/>
</dbReference>
<keyword evidence="2" id="KW-1185">Reference proteome</keyword>
<sequence>MNILYIHGLNSSLSAEKRSVLEHYGTVYAPSIDYENNADAIAQLITTYQTSNMHVVIGSSMGGFAGYYVSNQFQCPALLFNPALARRSVQQNIPEFTHQKSILKHIILGTADTVVNPTETLQFLSETIALHPEYNIHLRNDLEHRIPLDIFKEEVDLFFSKYNQLK</sequence>
<dbReference type="InterPro" id="IPR008886">
    <property type="entry name" value="UPF0227/Esterase_YqiA"/>
</dbReference>
<name>A0ABV5F3G7_9FLAO</name>
<dbReference type="Gene3D" id="3.40.50.1820">
    <property type="entry name" value="alpha/beta hydrolase"/>
    <property type="match status" value="1"/>
</dbReference>
<gene>
    <name evidence="1" type="ORF">ACFFVB_12950</name>
</gene>
<dbReference type="Pfam" id="PF05728">
    <property type="entry name" value="UPF0227"/>
    <property type="match status" value="1"/>
</dbReference>
<dbReference type="Proteomes" id="UP001589605">
    <property type="component" value="Unassembled WGS sequence"/>
</dbReference>
<dbReference type="RefSeq" id="WP_382383358.1">
    <property type="nucleotide sequence ID" value="NZ_JBHMEZ010000012.1"/>
</dbReference>
<proteinExistence type="predicted"/>
<reference evidence="1 2" key="1">
    <citation type="submission" date="2024-09" db="EMBL/GenBank/DDBJ databases">
        <authorList>
            <person name="Sun Q."/>
            <person name="Mori K."/>
        </authorList>
    </citation>
    <scope>NUCLEOTIDE SEQUENCE [LARGE SCALE GENOMIC DNA]</scope>
    <source>
        <strain evidence="1 2">CECT 8286</strain>
    </source>
</reference>
<dbReference type="InterPro" id="IPR029058">
    <property type="entry name" value="AB_hydrolase_fold"/>
</dbReference>
<dbReference type="SUPFAM" id="SSF53474">
    <property type="entry name" value="alpha/beta-Hydrolases"/>
    <property type="match status" value="1"/>
</dbReference>
<protein>
    <submittedName>
        <fullName evidence="1">YqiA/YcfP family alpha/beta fold hydrolase</fullName>
    </submittedName>
</protein>